<evidence type="ECO:0000256" key="7">
    <source>
        <dbReference type="ARBA" id="ARBA00023237"/>
    </source>
</evidence>
<dbReference type="GO" id="GO:0015344">
    <property type="term" value="F:siderophore uptake transmembrane transporter activity"/>
    <property type="evidence" value="ECO:0007669"/>
    <property type="project" value="TreeGrafter"/>
</dbReference>
<dbReference type="PANTHER" id="PTHR30069:SF40">
    <property type="entry name" value="TONB-DEPENDENT RECEPTOR NMB0964-RELATED"/>
    <property type="match status" value="1"/>
</dbReference>
<accession>Q0I030</accession>
<keyword evidence="7 8" id="KW-0998">Cell outer membrane</keyword>
<dbReference type="InterPro" id="IPR037066">
    <property type="entry name" value="Plug_dom_sf"/>
</dbReference>
<keyword evidence="3 8" id="KW-1134">Transmembrane beta strand</keyword>
<keyword evidence="6 8" id="KW-0472">Membrane</keyword>
<evidence type="ECO:0000256" key="1">
    <source>
        <dbReference type="ARBA" id="ARBA00004571"/>
    </source>
</evidence>
<gene>
    <name evidence="12" type="ordered locus">Shewmr7_0270</name>
</gene>
<dbReference type="PROSITE" id="PS52016">
    <property type="entry name" value="TONB_DEPENDENT_REC_3"/>
    <property type="match status" value="1"/>
</dbReference>
<comment type="similarity">
    <text evidence="8 9">Belongs to the TonB-dependent receptor family.</text>
</comment>
<organism evidence="12">
    <name type="scientific">Shewanella sp. (strain MR-7)</name>
    <dbReference type="NCBI Taxonomy" id="60481"/>
    <lineage>
        <taxon>Bacteria</taxon>
        <taxon>Pseudomonadati</taxon>
        <taxon>Pseudomonadota</taxon>
        <taxon>Gammaproteobacteria</taxon>
        <taxon>Alteromonadales</taxon>
        <taxon>Shewanellaceae</taxon>
        <taxon>Shewanella</taxon>
    </lineage>
</organism>
<dbReference type="Gene3D" id="2.40.170.20">
    <property type="entry name" value="TonB-dependent receptor, beta-barrel domain"/>
    <property type="match status" value="1"/>
</dbReference>
<dbReference type="GO" id="GO:0009279">
    <property type="term" value="C:cell outer membrane"/>
    <property type="evidence" value="ECO:0007669"/>
    <property type="project" value="UniProtKB-SubCell"/>
</dbReference>
<sequence length="766" mass="86036">MIQLHPSTLTFKRKDPHKMKYPQYLLLLGASTLSVAAEPIERINVTGNPLEKPLSQKIQASKIELSGTELNKRKADTLGETLSQLPGIDSGFFGSAAGRPQIRGFGGHRVQTLLNGIPVEDMSSISEEQFIPIEPFLADSINVIKGPTAVIAYGGQAMAGIVDLQEGRIPLSPINGFNSRAEVKTGYNATSTALAKLSGGNESFNFNLNMINKDRGDYDIPGHSKDSNCKQWSEVVGAAQFADQCQIQYGQPVWKRNELLNRYEDATPIEQQIITDRSIDNDGTVLNSSHHTTSFSAGGSYTSQNRLLGLAYGYTDTDRGIPGFMRRGTSAPVDFNLRGNIRILSQGNRVDMKYIEHWDNNWLESLTLDTAYSHQVDDEQMAGVSVNQFELTSWVISPKLYHNWSPNFDGVVGLQYDARAYEGEGYDNYMPKVDSQSYAAYTLQTLHLGPVTFELGGRYDAIKHQANTEGYHVGRGLGANVKDRNFYLQSYSGSMQWDILQNWSTRVNYVHAERAPEMNELYASNPHYALLIEEQGNSNLNKEVNRSLELNTTAQIADLQLMASWYQNQFDDFIYLGGTGINRGGTYVREWRQADTNNQGLEVQAVYTFPWQTWGIFELSAFTDRVKNTPRYQYDGSYHIFNSRPPLPGEREEYFRRALEGSSMPRTPQSKTGAELNWQYNALMVSIDYVRYHSQNDLAKFERPSESYSLLGANIMVDQVIASIPTQFYLSLDNLTDEDARPHNSFIRHLSPMPGRSAAIGVRIQF</sequence>
<reference evidence="12" key="1">
    <citation type="submission" date="2006-08" db="EMBL/GenBank/DDBJ databases">
        <title>Complete sequence of Chromosome1 of Shewanella sp. MR-7.</title>
        <authorList>
            <consortium name="US DOE Joint Genome Institute"/>
            <person name="Copeland A."/>
            <person name="Lucas S."/>
            <person name="Lapidus A."/>
            <person name="Barry K."/>
            <person name="Detter J.C."/>
            <person name="Glavina del Rio T."/>
            <person name="Hammon N."/>
            <person name="Israni S."/>
            <person name="Dalin E."/>
            <person name="Tice H."/>
            <person name="Pitluck S."/>
            <person name="Kiss H."/>
            <person name="Brettin T."/>
            <person name="Bruce D."/>
            <person name="Han C."/>
            <person name="Tapia R."/>
            <person name="Gilna P."/>
            <person name="Schmutz J."/>
            <person name="Larimer F."/>
            <person name="Land M."/>
            <person name="Hauser L."/>
            <person name="Kyrpides N."/>
            <person name="Mikhailova N."/>
            <person name="Nealson K."/>
            <person name="Konstantinidis K."/>
            <person name="Klappenbach J."/>
            <person name="Tiedje J."/>
            <person name="Richardson P."/>
        </authorList>
    </citation>
    <scope>NUCLEOTIDE SEQUENCE</scope>
    <source>
        <strain evidence="12">MR-7</strain>
    </source>
</reference>
<evidence type="ECO:0000256" key="6">
    <source>
        <dbReference type="ARBA" id="ARBA00023136"/>
    </source>
</evidence>
<feature type="domain" description="TonB-dependent receptor plug" evidence="11">
    <location>
        <begin position="60"/>
        <end position="161"/>
    </location>
</feature>
<dbReference type="GO" id="GO:0044718">
    <property type="term" value="P:siderophore transmembrane transport"/>
    <property type="evidence" value="ECO:0007669"/>
    <property type="project" value="TreeGrafter"/>
</dbReference>
<dbReference type="AlphaFoldDB" id="Q0I030"/>
<dbReference type="InterPro" id="IPR012910">
    <property type="entry name" value="Plug_dom"/>
</dbReference>
<keyword evidence="2 8" id="KW-0813">Transport</keyword>
<evidence type="ECO:0000256" key="5">
    <source>
        <dbReference type="ARBA" id="ARBA00023077"/>
    </source>
</evidence>
<proteinExistence type="inferred from homology"/>
<evidence type="ECO:0000256" key="2">
    <source>
        <dbReference type="ARBA" id="ARBA00022448"/>
    </source>
</evidence>
<dbReference type="InterPro" id="IPR039426">
    <property type="entry name" value="TonB-dep_rcpt-like"/>
</dbReference>
<evidence type="ECO:0000313" key="12">
    <source>
        <dbReference type="EMBL" id="ABI41275.1"/>
    </source>
</evidence>
<evidence type="ECO:0000256" key="8">
    <source>
        <dbReference type="PROSITE-ProRule" id="PRU01360"/>
    </source>
</evidence>
<dbReference type="PANTHER" id="PTHR30069">
    <property type="entry name" value="TONB-DEPENDENT OUTER MEMBRANE RECEPTOR"/>
    <property type="match status" value="1"/>
</dbReference>
<dbReference type="InterPro" id="IPR000531">
    <property type="entry name" value="Beta-barrel_TonB"/>
</dbReference>
<keyword evidence="12" id="KW-0675">Receptor</keyword>
<evidence type="ECO:0000259" key="11">
    <source>
        <dbReference type="Pfam" id="PF07715"/>
    </source>
</evidence>
<dbReference type="InterPro" id="IPR036942">
    <property type="entry name" value="Beta-barrel_TonB_sf"/>
</dbReference>
<name>Q0I030_SHESR</name>
<comment type="subcellular location">
    <subcellularLocation>
        <location evidence="1 8">Cell outer membrane</location>
        <topology evidence="1 8">Multi-pass membrane protein</topology>
    </subcellularLocation>
</comment>
<evidence type="ECO:0000256" key="9">
    <source>
        <dbReference type="RuleBase" id="RU003357"/>
    </source>
</evidence>
<keyword evidence="4 8" id="KW-0812">Transmembrane</keyword>
<feature type="domain" description="TonB-dependent receptor-like beta-barrel" evidence="10">
    <location>
        <begin position="295"/>
        <end position="715"/>
    </location>
</feature>
<keyword evidence="5 9" id="KW-0798">TonB box</keyword>
<dbReference type="Pfam" id="PF00593">
    <property type="entry name" value="TonB_dep_Rec_b-barrel"/>
    <property type="match status" value="1"/>
</dbReference>
<evidence type="ECO:0000259" key="10">
    <source>
        <dbReference type="Pfam" id="PF00593"/>
    </source>
</evidence>
<dbReference type="HOGENOM" id="CLU_008287_10_1_6"/>
<dbReference type="SUPFAM" id="SSF56935">
    <property type="entry name" value="Porins"/>
    <property type="match status" value="1"/>
</dbReference>
<dbReference type="Pfam" id="PF07715">
    <property type="entry name" value="Plug"/>
    <property type="match status" value="1"/>
</dbReference>
<protein>
    <submittedName>
        <fullName evidence="12">TonB-dependent receptor</fullName>
    </submittedName>
</protein>
<evidence type="ECO:0000256" key="3">
    <source>
        <dbReference type="ARBA" id="ARBA00022452"/>
    </source>
</evidence>
<dbReference type="EMBL" id="CP000444">
    <property type="protein sequence ID" value="ABI41275.1"/>
    <property type="molecule type" value="Genomic_DNA"/>
</dbReference>
<dbReference type="KEGG" id="shm:Shewmr7_0270"/>
<evidence type="ECO:0000256" key="4">
    <source>
        <dbReference type="ARBA" id="ARBA00022692"/>
    </source>
</evidence>
<dbReference type="Gene3D" id="2.170.130.10">
    <property type="entry name" value="TonB-dependent receptor, plug domain"/>
    <property type="match status" value="1"/>
</dbReference>